<organism evidence="9 10">
    <name type="scientific">Humisphaera borealis</name>
    <dbReference type="NCBI Taxonomy" id="2807512"/>
    <lineage>
        <taxon>Bacteria</taxon>
        <taxon>Pseudomonadati</taxon>
        <taxon>Planctomycetota</taxon>
        <taxon>Phycisphaerae</taxon>
        <taxon>Tepidisphaerales</taxon>
        <taxon>Tepidisphaeraceae</taxon>
        <taxon>Humisphaera</taxon>
    </lineage>
</organism>
<evidence type="ECO:0000313" key="9">
    <source>
        <dbReference type="EMBL" id="QOV89548.1"/>
    </source>
</evidence>
<protein>
    <submittedName>
        <fullName evidence="9">VTT domain-containing protein</fullName>
    </submittedName>
</protein>
<keyword evidence="10" id="KW-1185">Reference proteome</keyword>
<evidence type="ECO:0000256" key="2">
    <source>
        <dbReference type="ARBA" id="ARBA00010792"/>
    </source>
</evidence>
<gene>
    <name evidence="9" type="ORF">IPV69_25710</name>
</gene>
<keyword evidence="6 7" id="KW-0472">Membrane</keyword>
<dbReference type="EMBL" id="CP063458">
    <property type="protein sequence ID" value="QOV89548.1"/>
    <property type="molecule type" value="Genomic_DNA"/>
</dbReference>
<name>A0A7M2WVJ9_9BACT</name>
<feature type="transmembrane region" description="Helical" evidence="7">
    <location>
        <begin position="16"/>
        <end position="35"/>
    </location>
</feature>
<comment type="similarity">
    <text evidence="2">Belongs to the DedA family.</text>
</comment>
<dbReference type="InterPro" id="IPR032818">
    <property type="entry name" value="DedA-like"/>
</dbReference>
<feature type="transmembrane region" description="Helical" evidence="7">
    <location>
        <begin position="247"/>
        <end position="266"/>
    </location>
</feature>
<dbReference type="RefSeq" id="WP_206292595.1">
    <property type="nucleotide sequence ID" value="NZ_CP063458.1"/>
</dbReference>
<sequence>MELSLPLPQSDRPRRWFVPAMLVGLLAAAAVCLLLSKEPEPPAMHMMPVMAPMTLAISGGLAVATFVSEDLALIAAGEGVRRGSLDWLPAIVGCLLGIWVGDMALWFVGRLSARRALSWSFINKRINERKLDDFRTWFERRSVVAILVARFVPGLRFPTFIAAGATGRGGLRFAGWTFLAAAVWTPLLIGLVVVVGDLIAEPLRRALGYAWLTLPAGIVLLYAGFRLAGQLSDPLKRARLAARVQRLWRWEFWPAWLFYIPVALYITAKSLRRGGFAGFASITAANPGMPDGGFVGESKRQILASLPQEHVIPFLHCPVASATADEDRTQALVSAMQLRGWNFPVIVKPDVGQRGVGVARCNDLSELRRSIERSNVDLIVQPYHPGPYEVGIFYVRLPSEQKGRIFSMTEKVFPMVTGDGRSTLRELIWNHPRYRMQADLFLARFAGDVDQVLSADQSLTLSVAGNHCQGTLFRDGGHLRTEALEAKIDQIARGFDGFYFGRFDIRYCDPVAFARGEDLAIVELNGVTSESTNVYDPAGTLIGAWMTFIRQWRWLFAIADMNIARGHRPTPWRALSQSVRKPRG</sequence>
<dbReference type="SUPFAM" id="SSF56059">
    <property type="entry name" value="Glutathione synthetase ATP-binding domain-like"/>
    <property type="match status" value="1"/>
</dbReference>
<dbReference type="Pfam" id="PF09335">
    <property type="entry name" value="VTT_dom"/>
    <property type="match status" value="1"/>
</dbReference>
<evidence type="ECO:0000256" key="1">
    <source>
        <dbReference type="ARBA" id="ARBA00004651"/>
    </source>
</evidence>
<evidence type="ECO:0000256" key="4">
    <source>
        <dbReference type="ARBA" id="ARBA00022692"/>
    </source>
</evidence>
<reference evidence="9 10" key="1">
    <citation type="submission" date="2020-10" db="EMBL/GenBank/DDBJ databases">
        <title>Wide distribution of Phycisphaera-like planctomycetes from WD2101 soil group in peatlands and genome analysis of the first cultivated representative.</title>
        <authorList>
            <person name="Dedysh S.N."/>
            <person name="Beletsky A.V."/>
            <person name="Ivanova A."/>
            <person name="Kulichevskaya I.S."/>
            <person name="Suzina N.E."/>
            <person name="Philippov D.A."/>
            <person name="Rakitin A.L."/>
            <person name="Mardanov A.V."/>
            <person name="Ravin N.V."/>
        </authorList>
    </citation>
    <scope>NUCLEOTIDE SEQUENCE [LARGE SCALE GENOMIC DNA]</scope>
    <source>
        <strain evidence="9 10">M1803</strain>
    </source>
</reference>
<evidence type="ECO:0000256" key="6">
    <source>
        <dbReference type="ARBA" id="ARBA00023136"/>
    </source>
</evidence>
<dbReference type="GO" id="GO:0005886">
    <property type="term" value="C:plasma membrane"/>
    <property type="evidence" value="ECO:0007669"/>
    <property type="project" value="UniProtKB-SubCell"/>
</dbReference>
<comment type="subcellular location">
    <subcellularLocation>
        <location evidence="1">Cell membrane</location>
        <topology evidence="1">Multi-pass membrane protein</topology>
    </subcellularLocation>
</comment>
<dbReference type="InterPro" id="IPR032816">
    <property type="entry name" value="VTT_dom"/>
</dbReference>
<feature type="transmembrane region" description="Helical" evidence="7">
    <location>
        <begin position="207"/>
        <end position="227"/>
    </location>
</feature>
<evidence type="ECO:0000256" key="5">
    <source>
        <dbReference type="ARBA" id="ARBA00022989"/>
    </source>
</evidence>
<dbReference type="Proteomes" id="UP000593765">
    <property type="component" value="Chromosome"/>
</dbReference>
<keyword evidence="4 7" id="KW-0812">Transmembrane</keyword>
<evidence type="ECO:0000256" key="7">
    <source>
        <dbReference type="SAM" id="Phobius"/>
    </source>
</evidence>
<keyword evidence="5 7" id="KW-1133">Transmembrane helix</keyword>
<evidence type="ECO:0000256" key="3">
    <source>
        <dbReference type="ARBA" id="ARBA00022475"/>
    </source>
</evidence>
<proteinExistence type="inferred from homology"/>
<dbReference type="Gene3D" id="3.30.1490.20">
    <property type="entry name" value="ATP-grasp fold, A domain"/>
    <property type="match status" value="1"/>
</dbReference>
<dbReference type="PANTHER" id="PTHR30353">
    <property type="entry name" value="INNER MEMBRANE PROTEIN DEDA-RELATED"/>
    <property type="match status" value="1"/>
</dbReference>
<feature type="domain" description="VTT" evidence="8">
    <location>
        <begin position="86"/>
        <end position="191"/>
    </location>
</feature>
<keyword evidence="3" id="KW-1003">Cell membrane</keyword>
<accession>A0A7M2WVJ9</accession>
<dbReference type="AlphaFoldDB" id="A0A7M2WVJ9"/>
<dbReference type="InterPro" id="IPR013815">
    <property type="entry name" value="ATP_grasp_subdomain_1"/>
</dbReference>
<feature type="transmembrane region" description="Helical" evidence="7">
    <location>
        <begin position="173"/>
        <end position="195"/>
    </location>
</feature>
<feature type="transmembrane region" description="Helical" evidence="7">
    <location>
        <begin position="87"/>
        <end position="108"/>
    </location>
</feature>
<dbReference type="KEGG" id="hbs:IPV69_25710"/>
<dbReference type="GO" id="GO:0005524">
    <property type="term" value="F:ATP binding"/>
    <property type="evidence" value="ECO:0007669"/>
    <property type="project" value="InterPro"/>
</dbReference>
<feature type="transmembrane region" description="Helical" evidence="7">
    <location>
        <begin position="47"/>
        <end position="67"/>
    </location>
</feature>
<evidence type="ECO:0000259" key="8">
    <source>
        <dbReference type="Pfam" id="PF09335"/>
    </source>
</evidence>
<evidence type="ECO:0000313" key="10">
    <source>
        <dbReference type="Proteomes" id="UP000593765"/>
    </source>
</evidence>
<dbReference type="PANTHER" id="PTHR30353:SF15">
    <property type="entry name" value="INNER MEMBRANE PROTEIN YABI"/>
    <property type="match status" value="1"/>
</dbReference>